<accession>A0A4U5MAX6</accession>
<comment type="caution">
    <text evidence="2">The sequence shown here is derived from an EMBL/GenBank/DDBJ whole genome shotgun (WGS) entry which is preliminary data.</text>
</comment>
<proteinExistence type="predicted"/>
<evidence type="ECO:0000313" key="2">
    <source>
        <dbReference type="EMBL" id="TKR66269.1"/>
    </source>
</evidence>
<feature type="region of interest" description="Disordered" evidence="1">
    <location>
        <begin position="35"/>
        <end position="56"/>
    </location>
</feature>
<sequence length="104" mass="11178">MEGDVWVQPNLTSSRAIPRLGGAASNGHGGEYKCSCDKTPRLKPSNHHKPTAPGSNQSLAIRSWLALSPQITVVLFTQHPSHASAFGSRVLVGSTIDFTYAFLF</sequence>
<dbReference type="EMBL" id="RCHU01001221">
    <property type="protein sequence ID" value="TKR66269.1"/>
    <property type="molecule type" value="Genomic_DNA"/>
</dbReference>
<dbReference type="AlphaFoldDB" id="A0A4U5MAX6"/>
<dbReference type="PANTHER" id="PTHR47483">
    <property type="entry name" value="BETA-ARABINOFURANOSYLTRANSFERASE RAY1"/>
    <property type="match status" value="1"/>
</dbReference>
<reference evidence="2" key="1">
    <citation type="submission" date="2018-10" db="EMBL/GenBank/DDBJ databases">
        <title>Population genomic analysis revealed the cold adaptation of white poplar.</title>
        <authorList>
            <person name="Liu Y.-J."/>
        </authorList>
    </citation>
    <scope>NUCLEOTIDE SEQUENCE [LARGE SCALE GENOMIC DNA]</scope>
    <source>
        <strain evidence="2">PAL-ZL1</strain>
    </source>
</reference>
<evidence type="ECO:0000256" key="1">
    <source>
        <dbReference type="SAM" id="MobiDB-lite"/>
    </source>
</evidence>
<dbReference type="GO" id="GO:0016757">
    <property type="term" value="F:glycosyltransferase activity"/>
    <property type="evidence" value="ECO:0007669"/>
    <property type="project" value="InterPro"/>
</dbReference>
<name>A0A4U5MAX6_POPAL</name>
<gene>
    <name evidence="2" type="ORF">D5086_0000313460</name>
</gene>
<protein>
    <submittedName>
        <fullName evidence="2">Uncharacterized protein</fullName>
    </submittedName>
</protein>
<dbReference type="PANTHER" id="PTHR47483:SF1">
    <property type="entry name" value="BETA-ARABINOFURANOSYLTRANSFERASE RAY1"/>
    <property type="match status" value="1"/>
</dbReference>
<organism evidence="2">
    <name type="scientific">Populus alba</name>
    <name type="common">White poplar</name>
    <dbReference type="NCBI Taxonomy" id="43335"/>
    <lineage>
        <taxon>Eukaryota</taxon>
        <taxon>Viridiplantae</taxon>
        <taxon>Streptophyta</taxon>
        <taxon>Embryophyta</taxon>
        <taxon>Tracheophyta</taxon>
        <taxon>Spermatophyta</taxon>
        <taxon>Magnoliopsida</taxon>
        <taxon>eudicotyledons</taxon>
        <taxon>Gunneridae</taxon>
        <taxon>Pentapetalae</taxon>
        <taxon>rosids</taxon>
        <taxon>fabids</taxon>
        <taxon>Malpighiales</taxon>
        <taxon>Salicaceae</taxon>
        <taxon>Saliceae</taxon>
        <taxon>Populus</taxon>
    </lineage>
</organism>
<dbReference type="InterPro" id="IPR044575">
    <property type="entry name" value="RAY1-like"/>
</dbReference>